<name>A0ACB5TQT5_CANBO</name>
<evidence type="ECO:0000313" key="2">
    <source>
        <dbReference type="Proteomes" id="UP001165101"/>
    </source>
</evidence>
<organism evidence="1 2">
    <name type="scientific">Candida boidinii</name>
    <name type="common">Yeast</name>
    <dbReference type="NCBI Taxonomy" id="5477"/>
    <lineage>
        <taxon>Eukaryota</taxon>
        <taxon>Fungi</taxon>
        <taxon>Dikarya</taxon>
        <taxon>Ascomycota</taxon>
        <taxon>Saccharomycotina</taxon>
        <taxon>Pichiomycetes</taxon>
        <taxon>Pichiales</taxon>
        <taxon>Pichiaceae</taxon>
        <taxon>Ogataea</taxon>
        <taxon>Ogataea/Candida clade</taxon>
    </lineage>
</organism>
<reference evidence="1" key="1">
    <citation type="submission" date="2023-04" db="EMBL/GenBank/DDBJ databases">
        <title>Candida boidinii NBRC 1967.</title>
        <authorList>
            <person name="Ichikawa N."/>
            <person name="Sato H."/>
            <person name="Tonouchi N."/>
        </authorList>
    </citation>
    <scope>NUCLEOTIDE SEQUENCE</scope>
    <source>
        <strain evidence="1">NBRC 1967</strain>
    </source>
</reference>
<dbReference type="EMBL" id="BSXV01001510">
    <property type="protein sequence ID" value="GME93085.1"/>
    <property type="molecule type" value="Genomic_DNA"/>
</dbReference>
<accession>A0ACB5TQT5</accession>
<proteinExistence type="predicted"/>
<sequence>MMSESKQSDIQLPEPFKGKPEYTANIHIPEVLPHDKMYSIQIGNRLFRLSGASLSSDAPSYFTKYFEDKENETKILFLDRSPAVFDKIYSHLQGYSIDVKDASEFVYLISDATYFNLNKLRTHLLKGPIFVKIGCKSFVLPKEILLGKGNYPNFFSVTFDATLRDPFKNNEVKNAIRPPPVAPPFVSTRSSKLFQDIVDGLQGKTVEFENEKHREDVLRECRYYNFFGLEQKFVNHKIQVNPFSREEEIIINLKDIKKSGLLNTTMESPHSLPEPQLLKYARPFVEEGVYRNLIVQIESPEVSLLVNRKTKMLCATFSGVTARRIKTTFSRVSTDIIYEEVPSIDGIKIPKVTMLIQLFNSVAILNGTRIKRKRWWRDLLEEKPKQLLEVQPPPPKCLNERAIVYGPMGTEVESEEITIPDIIEIKVTKSQWHMAVSGPNRIWMNAVLIDGILNEEYFRESTSFI</sequence>
<gene>
    <name evidence="1" type="ORF">Cboi01_000300300</name>
</gene>
<dbReference type="Proteomes" id="UP001165101">
    <property type="component" value="Unassembled WGS sequence"/>
</dbReference>
<evidence type="ECO:0000313" key="1">
    <source>
        <dbReference type="EMBL" id="GME93085.1"/>
    </source>
</evidence>
<comment type="caution">
    <text evidence="1">The sequence shown here is derived from an EMBL/GenBank/DDBJ whole genome shotgun (WGS) entry which is preliminary data.</text>
</comment>
<protein>
    <submittedName>
        <fullName evidence="1">Unnamed protein product</fullName>
    </submittedName>
</protein>
<keyword evidence="2" id="KW-1185">Reference proteome</keyword>